<gene>
    <name evidence="4" type="ORF">FGIG_06439</name>
</gene>
<proteinExistence type="predicted"/>
<dbReference type="Pfam" id="PF12796">
    <property type="entry name" value="Ank_2"/>
    <property type="match status" value="1"/>
</dbReference>
<feature type="repeat" description="ANK" evidence="3">
    <location>
        <begin position="74"/>
        <end position="106"/>
    </location>
</feature>
<keyword evidence="1" id="KW-0677">Repeat</keyword>
<dbReference type="Proteomes" id="UP000316759">
    <property type="component" value="Unassembled WGS sequence"/>
</dbReference>
<dbReference type="PANTHER" id="PTHR24171">
    <property type="entry name" value="ANKYRIN REPEAT DOMAIN-CONTAINING PROTEIN 39-RELATED"/>
    <property type="match status" value="1"/>
</dbReference>
<dbReference type="EMBL" id="SUNJ01000310">
    <property type="protein sequence ID" value="TPP67752.1"/>
    <property type="molecule type" value="Genomic_DNA"/>
</dbReference>
<dbReference type="STRING" id="46835.A0A504Z0S9"/>
<evidence type="ECO:0000256" key="1">
    <source>
        <dbReference type="ARBA" id="ARBA00022737"/>
    </source>
</evidence>
<dbReference type="AlphaFoldDB" id="A0A504Z0S9"/>
<dbReference type="SMART" id="SM00248">
    <property type="entry name" value="ANK"/>
    <property type="match status" value="3"/>
</dbReference>
<dbReference type="SUPFAM" id="SSF48403">
    <property type="entry name" value="Ankyrin repeat"/>
    <property type="match status" value="1"/>
</dbReference>
<sequence>MVGVSVKDAEEMLWAVQNGDVDSLENSLNKLPDVNSHLKDNGRTLLHYAADYGQTDICKLLVFKGAAVNSCDNYGVTPLLAAIYEGHIGCAQFLLENGAKLGSAPDGSSYIEIAQSDELKRVLHQYAAV</sequence>
<organism evidence="4 5">
    <name type="scientific">Fasciola gigantica</name>
    <name type="common">Giant liver fluke</name>
    <dbReference type="NCBI Taxonomy" id="46835"/>
    <lineage>
        <taxon>Eukaryota</taxon>
        <taxon>Metazoa</taxon>
        <taxon>Spiralia</taxon>
        <taxon>Lophotrochozoa</taxon>
        <taxon>Platyhelminthes</taxon>
        <taxon>Trematoda</taxon>
        <taxon>Digenea</taxon>
        <taxon>Plagiorchiida</taxon>
        <taxon>Echinostomata</taxon>
        <taxon>Echinostomatoidea</taxon>
        <taxon>Fasciolidae</taxon>
        <taxon>Fasciola</taxon>
    </lineage>
</organism>
<comment type="caution">
    <text evidence="4">The sequence shown here is derived from an EMBL/GenBank/DDBJ whole genome shotgun (WGS) entry which is preliminary data.</text>
</comment>
<dbReference type="OrthoDB" id="5946465at2759"/>
<dbReference type="PROSITE" id="PS50297">
    <property type="entry name" value="ANK_REP_REGION"/>
    <property type="match status" value="2"/>
</dbReference>
<dbReference type="PRINTS" id="PR01415">
    <property type="entry name" value="ANKYRIN"/>
</dbReference>
<feature type="repeat" description="ANK" evidence="3">
    <location>
        <begin position="41"/>
        <end position="73"/>
    </location>
</feature>
<evidence type="ECO:0000256" key="3">
    <source>
        <dbReference type="PROSITE-ProRule" id="PRU00023"/>
    </source>
</evidence>
<evidence type="ECO:0000256" key="2">
    <source>
        <dbReference type="ARBA" id="ARBA00023043"/>
    </source>
</evidence>
<reference evidence="4 5" key="1">
    <citation type="submission" date="2019-04" db="EMBL/GenBank/DDBJ databases">
        <title>Annotation for the trematode Fasciola gigantica.</title>
        <authorList>
            <person name="Choi Y.-J."/>
        </authorList>
    </citation>
    <scope>NUCLEOTIDE SEQUENCE [LARGE SCALE GENOMIC DNA]</scope>
    <source>
        <strain evidence="4">Uganda_cow_1</strain>
    </source>
</reference>
<dbReference type="InterPro" id="IPR002110">
    <property type="entry name" value="Ankyrin_rpt"/>
</dbReference>
<keyword evidence="5" id="KW-1185">Reference proteome</keyword>
<accession>A0A504Z0S9</accession>
<evidence type="ECO:0000313" key="4">
    <source>
        <dbReference type="EMBL" id="TPP67752.1"/>
    </source>
</evidence>
<name>A0A504Z0S9_FASGI</name>
<keyword evidence="2 3" id="KW-0040">ANK repeat</keyword>
<dbReference type="PROSITE" id="PS50088">
    <property type="entry name" value="ANK_REPEAT"/>
    <property type="match status" value="2"/>
</dbReference>
<protein>
    <submittedName>
        <fullName evidence="4">Myotrophin</fullName>
    </submittedName>
</protein>
<dbReference type="InterPro" id="IPR036770">
    <property type="entry name" value="Ankyrin_rpt-contain_sf"/>
</dbReference>
<evidence type="ECO:0000313" key="5">
    <source>
        <dbReference type="Proteomes" id="UP000316759"/>
    </source>
</evidence>
<dbReference type="Gene3D" id="1.25.40.20">
    <property type="entry name" value="Ankyrin repeat-containing domain"/>
    <property type="match status" value="1"/>
</dbReference>